<dbReference type="Proteomes" id="UP001642484">
    <property type="component" value="Unassembled WGS sequence"/>
</dbReference>
<gene>
    <name evidence="2" type="ORF">CCMP2556_LOCUS41273</name>
</gene>
<evidence type="ECO:0000313" key="3">
    <source>
        <dbReference type="Proteomes" id="UP001642484"/>
    </source>
</evidence>
<organism evidence="2 3">
    <name type="scientific">Durusdinium trenchii</name>
    <dbReference type="NCBI Taxonomy" id="1381693"/>
    <lineage>
        <taxon>Eukaryota</taxon>
        <taxon>Sar</taxon>
        <taxon>Alveolata</taxon>
        <taxon>Dinophyceae</taxon>
        <taxon>Suessiales</taxon>
        <taxon>Symbiodiniaceae</taxon>
        <taxon>Durusdinium</taxon>
    </lineage>
</organism>
<evidence type="ECO:0000256" key="1">
    <source>
        <dbReference type="SAM" id="MobiDB-lite"/>
    </source>
</evidence>
<evidence type="ECO:0000313" key="2">
    <source>
        <dbReference type="EMBL" id="CAK9084958.1"/>
    </source>
</evidence>
<feature type="region of interest" description="Disordered" evidence="1">
    <location>
        <begin position="175"/>
        <end position="197"/>
    </location>
</feature>
<name>A0ABP0Q9P0_9DINO</name>
<dbReference type="EMBL" id="CAXAMN010024250">
    <property type="protein sequence ID" value="CAK9084958.1"/>
    <property type="molecule type" value="Genomic_DNA"/>
</dbReference>
<comment type="caution">
    <text evidence="2">The sequence shown here is derived from an EMBL/GenBank/DDBJ whole genome shotgun (WGS) entry which is preliminary data.</text>
</comment>
<accession>A0ABP0Q9P0</accession>
<reference evidence="2 3" key="1">
    <citation type="submission" date="2024-02" db="EMBL/GenBank/DDBJ databases">
        <authorList>
            <person name="Chen Y."/>
            <person name="Shah S."/>
            <person name="Dougan E. K."/>
            <person name="Thang M."/>
            <person name="Chan C."/>
        </authorList>
    </citation>
    <scope>NUCLEOTIDE SEQUENCE [LARGE SCALE GENOMIC DNA]</scope>
</reference>
<protein>
    <submittedName>
        <fullName evidence="2">Uncharacterized protein</fullName>
    </submittedName>
</protein>
<sequence length="209" mass="23488">MQHLKDCPWDKNSPWRPATVQMGITSFAQREDAAIAKNSFRYGEMSPKVAQPCGQEETIRMAMRCRDGAHFPSREALRSASYLPGGWEDYQRLDKPDFTKSFSYIRNGCDLNGRSSMFEASLQRRPHTTVSSSLREPLVPPAHSESVAKTTTRFWGDFTRPSSSMGTMRMSASMPFLEAKSSSPSSSRPPYPLIRGLSREKALNASLRL</sequence>
<proteinExistence type="predicted"/>
<keyword evidence="3" id="KW-1185">Reference proteome</keyword>